<evidence type="ECO:0000256" key="2">
    <source>
        <dbReference type="ARBA" id="ARBA00023054"/>
    </source>
</evidence>
<dbReference type="EMBL" id="JBHFQA010000023">
    <property type="protein sequence ID" value="KAL2078202.1"/>
    <property type="molecule type" value="Genomic_DNA"/>
</dbReference>
<evidence type="ECO:0000313" key="5">
    <source>
        <dbReference type="EMBL" id="KAL2078202.1"/>
    </source>
</evidence>
<protein>
    <recommendedName>
        <fullName evidence="7">Cerebellar degeneration-related protein 2-like</fullName>
    </recommendedName>
</protein>
<keyword evidence="2 3" id="KW-0175">Coiled coil</keyword>
<dbReference type="AlphaFoldDB" id="A0ABD1IT85"/>
<evidence type="ECO:0000313" key="6">
    <source>
        <dbReference type="Proteomes" id="UP001591681"/>
    </source>
</evidence>
<dbReference type="PANTHER" id="PTHR19232:SF1">
    <property type="entry name" value="CEREBELLAR DEGENERATION-RELATED PROTEIN 2"/>
    <property type="match status" value="1"/>
</dbReference>
<sequence length="478" mass="53094">MLTDMIVEEEFEIKEDEPWYDQQDLEHDLHLAAELGKTLLDRNRELEDGLKQMYATNQEQLQEIEYLSKQVELLRSVNDQHAKVYEQLDNTARDLEQSNHRLLLDNRAAQHKIQGLTDTVEGLQTQVDDLQRQVGDLSASTAETVEQQRRSSTKSSTSGKEHGSSRQQSHSASDDDSDDDDHVCGTKEELEEYEALSKSVQALQAQLASERARREATEREADALARECGELESRLSLLEGCQARLVEAEAEVAELRELWRDDGARRHTASASNRLLPDALCLLPDPVRERGRGGWRGGRSRLWRCSSERQLRVSEEEDGDASGEDDGGEREEAEFEGSGDGIGGCCRFERACLGRSEVVKQRGISLLNEVDAQYSALQVKYDALLRRCEGGAQAQSHKAVQTPAGTSTASTSTSTTTTTNSATGTGVCAALSTCSVTVGIGEDAQLPEYKVLFHEIFKCIQRSKADILQNRAKPRHVE</sequence>
<feature type="region of interest" description="Disordered" evidence="4">
    <location>
        <begin position="313"/>
        <end position="339"/>
    </location>
</feature>
<dbReference type="PANTHER" id="PTHR19232">
    <property type="entry name" value="CENTROCORTIN FAMILY MEMBER"/>
    <property type="match status" value="1"/>
</dbReference>
<keyword evidence="6" id="KW-1185">Reference proteome</keyword>
<evidence type="ECO:0000256" key="1">
    <source>
        <dbReference type="ARBA" id="ARBA00009019"/>
    </source>
</evidence>
<name>A0ABD1IT85_9TELE</name>
<reference evidence="5 6" key="1">
    <citation type="submission" date="2024-09" db="EMBL/GenBank/DDBJ databases">
        <title>A chromosome-level genome assembly of Gray's grenadier anchovy, Coilia grayii.</title>
        <authorList>
            <person name="Fu Z."/>
        </authorList>
    </citation>
    <scope>NUCLEOTIDE SEQUENCE [LARGE SCALE GENOMIC DNA]</scope>
    <source>
        <strain evidence="5">G4</strain>
        <tissue evidence="5">Muscle</tissue>
    </source>
</reference>
<proteinExistence type="inferred from homology"/>
<evidence type="ECO:0008006" key="7">
    <source>
        <dbReference type="Google" id="ProtNLM"/>
    </source>
</evidence>
<dbReference type="Proteomes" id="UP001591681">
    <property type="component" value="Unassembled WGS sequence"/>
</dbReference>
<organism evidence="5 6">
    <name type="scientific">Coilia grayii</name>
    <name type="common">Gray's grenadier anchovy</name>
    <dbReference type="NCBI Taxonomy" id="363190"/>
    <lineage>
        <taxon>Eukaryota</taxon>
        <taxon>Metazoa</taxon>
        <taxon>Chordata</taxon>
        <taxon>Craniata</taxon>
        <taxon>Vertebrata</taxon>
        <taxon>Euteleostomi</taxon>
        <taxon>Actinopterygii</taxon>
        <taxon>Neopterygii</taxon>
        <taxon>Teleostei</taxon>
        <taxon>Clupei</taxon>
        <taxon>Clupeiformes</taxon>
        <taxon>Clupeoidei</taxon>
        <taxon>Engraulidae</taxon>
        <taxon>Coilinae</taxon>
        <taxon>Coilia</taxon>
    </lineage>
</organism>
<evidence type="ECO:0000256" key="4">
    <source>
        <dbReference type="SAM" id="MobiDB-lite"/>
    </source>
</evidence>
<gene>
    <name evidence="5" type="ORF">ACEWY4_025887</name>
</gene>
<comment type="caution">
    <text evidence="5">The sequence shown here is derived from an EMBL/GenBank/DDBJ whole genome shotgun (WGS) entry which is preliminary data.</text>
</comment>
<feature type="compositionally biased region" description="Acidic residues" evidence="4">
    <location>
        <begin position="315"/>
        <end position="337"/>
    </location>
</feature>
<feature type="region of interest" description="Disordered" evidence="4">
    <location>
        <begin position="137"/>
        <end position="183"/>
    </location>
</feature>
<feature type="region of interest" description="Disordered" evidence="4">
    <location>
        <begin position="396"/>
        <end position="420"/>
    </location>
</feature>
<accession>A0ABD1IT85</accession>
<comment type="similarity">
    <text evidence="1">Belongs to the CDR2 family.</text>
</comment>
<evidence type="ECO:0000256" key="3">
    <source>
        <dbReference type="SAM" id="Coils"/>
    </source>
</evidence>
<feature type="coiled-coil region" evidence="3">
    <location>
        <begin position="186"/>
        <end position="258"/>
    </location>
</feature>
<dbReference type="InterPro" id="IPR026079">
    <property type="entry name" value="CDR2"/>
</dbReference>
<feature type="compositionally biased region" description="Low complexity" evidence="4">
    <location>
        <begin position="402"/>
        <end position="420"/>
    </location>
</feature>